<evidence type="ECO:0000256" key="6">
    <source>
        <dbReference type="SAM" id="Phobius"/>
    </source>
</evidence>
<keyword evidence="3 6" id="KW-0812">Transmembrane</keyword>
<evidence type="ECO:0000256" key="2">
    <source>
        <dbReference type="ARBA" id="ARBA00022475"/>
    </source>
</evidence>
<keyword evidence="2" id="KW-1003">Cell membrane</keyword>
<evidence type="ECO:0000259" key="7">
    <source>
        <dbReference type="Pfam" id="PF00482"/>
    </source>
</evidence>
<proteinExistence type="predicted"/>
<comment type="subcellular location">
    <subcellularLocation>
        <location evidence="1">Cell membrane</location>
        <topology evidence="1">Multi-pass membrane protein</topology>
    </subcellularLocation>
</comment>
<evidence type="ECO:0000256" key="5">
    <source>
        <dbReference type="ARBA" id="ARBA00023136"/>
    </source>
</evidence>
<dbReference type="Gene3D" id="1.20.81.30">
    <property type="entry name" value="Type II secretion system (T2SS), domain F"/>
    <property type="match status" value="1"/>
</dbReference>
<feature type="transmembrane region" description="Helical" evidence="6">
    <location>
        <begin position="290"/>
        <end position="312"/>
    </location>
</feature>
<organism evidence="8 9">
    <name type="scientific">Agromyces humatus</name>
    <dbReference type="NCBI Taxonomy" id="279573"/>
    <lineage>
        <taxon>Bacteria</taxon>
        <taxon>Bacillati</taxon>
        <taxon>Actinomycetota</taxon>
        <taxon>Actinomycetes</taxon>
        <taxon>Micrococcales</taxon>
        <taxon>Microbacteriaceae</taxon>
        <taxon>Agromyces</taxon>
    </lineage>
</organism>
<keyword evidence="9" id="KW-1185">Reference proteome</keyword>
<feature type="transmembrane region" description="Helical" evidence="6">
    <location>
        <begin position="6"/>
        <end position="26"/>
    </location>
</feature>
<reference evidence="8 9" key="1">
    <citation type="journal article" date="2019" name="Int. J. Syst. Evol. Microbiol.">
        <title>The Global Catalogue of Microorganisms (GCM) 10K type strain sequencing project: providing services to taxonomists for standard genome sequencing and annotation.</title>
        <authorList>
            <consortium name="The Broad Institute Genomics Platform"/>
            <consortium name="The Broad Institute Genome Sequencing Center for Infectious Disease"/>
            <person name="Wu L."/>
            <person name="Ma J."/>
        </authorList>
    </citation>
    <scope>NUCLEOTIDE SEQUENCE [LARGE SCALE GENOMIC DNA]</scope>
    <source>
        <strain evidence="8 9">JCM 14319</strain>
    </source>
</reference>
<evidence type="ECO:0000256" key="1">
    <source>
        <dbReference type="ARBA" id="ARBA00004651"/>
    </source>
</evidence>
<evidence type="ECO:0000256" key="3">
    <source>
        <dbReference type="ARBA" id="ARBA00022692"/>
    </source>
</evidence>
<dbReference type="PANTHER" id="PTHR35007">
    <property type="entry name" value="INTEGRAL MEMBRANE PROTEIN-RELATED"/>
    <property type="match status" value="1"/>
</dbReference>
<protein>
    <recommendedName>
        <fullName evidence="7">Type II secretion system protein GspF domain-containing protein</fullName>
    </recommendedName>
</protein>
<dbReference type="InterPro" id="IPR042094">
    <property type="entry name" value="T2SS_GspF_sf"/>
</dbReference>
<evidence type="ECO:0000256" key="4">
    <source>
        <dbReference type="ARBA" id="ARBA00022989"/>
    </source>
</evidence>
<keyword evidence="5 6" id="KW-0472">Membrane</keyword>
<accession>A0ABN2KYZ2</accession>
<dbReference type="EMBL" id="BAAANH010000008">
    <property type="protein sequence ID" value="GAA1769993.1"/>
    <property type="molecule type" value="Genomic_DNA"/>
</dbReference>
<dbReference type="Pfam" id="PF00482">
    <property type="entry name" value="T2SSF"/>
    <property type="match status" value="1"/>
</dbReference>
<dbReference type="InterPro" id="IPR018076">
    <property type="entry name" value="T2SS_GspF_dom"/>
</dbReference>
<feature type="transmembrane region" description="Helical" evidence="6">
    <location>
        <begin position="257"/>
        <end position="278"/>
    </location>
</feature>
<dbReference type="PANTHER" id="PTHR35007:SF1">
    <property type="entry name" value="PILUS ASSEMBLY PROTEIN"/>
    <property type="match status" value="1"/>
</dbReference>
<name>A0ABN2KYZ2_9MICO</name>
<dbReference type="Proteomes" id="UP001500506">
    <property type="component" value="Unassembled WGS sequence"/>
</dbReference>
<sequence>MNPVVLVTGLTICLLAALVLVFFTVAPSPPRVARERRVAPGTEHVSLLTRVTEQTTAVIESATSKRRARLFGTEELELAGVKSSPSQYLVLVASFASVFALLGVVLGLANGTSIIWGVIFAVLTPVVAKVLLILRTSRRRAKFADQIDDTVQLVAGTLRAGHGLSASLGAVASDATAPMSEELSRAVNESRLGRPLPEALATTADRMQSKDFDWVAQAIGINAETGGNLAEVLDQVGRTIRERNQVRRQVASLSAEGRLSGIILVVLPIALFLFFAVIRPDYIAVFFSNIIGIVALIVALLLLILGSIWIAFTVRVKF</sequence>
<gene>
    <name evidence="8" type="ORF">GCM10009747_34000</name>
</gene>
<keyword evidence="4 6" id="KW-1133">Transmembrane helix</keyword>
<comment type="caution">
    <text evidence="8">The sequence shown here is derived from an EMBL/GenBank/DDBJ whole genome shotgun (WGS) entry which is preliminary data.</text>
</comment>
<evidence type="ECO:0000313" key="8">
    <source>
        <dbReference type="EMBL" id="GAA1769993.1"/>
    </source>
</evidence>
<evidence type="ECO:0000313" key="9">
    <source>
        <dbReference type="Proteomes" id="UP001500506"/>
    </source>
</evidence>
<feature type="transmembrane region" description="Helical" evidence="6">
    <location>
        <begin position="88"/>
        <end position="108"/>
    </location>
</feature>
<dbReference type="RefSeq" id="WP_232499655.1">
    <property type="nucleotide sequence ID" value="NZ_BAAANH010000008.1"/>
</dbReference>
<feature type="domain" description="Type II secretion system protein GspF" evidence="7">
    <location>
        <begin position="152"/>
        <end position="275"/>
    </location>
</feature>
<feature type="transmembrane region" description="Helical" evidence="6">
    <location>
        <begin position="114"/>
        <end position="134"/>
    </location>
</feature>